<feature type="compositionally biased region" description="Polar residues" evidence="4">
    <location>
        <begin position="686"/>
        <end position="710"/>
    </location>
</feature>
<feature type="compositionally biased region" description="Acidic residues" evidence="4">
    <location>
        <begin position="742"/>
        <end position="752"/>
    </location>
</feature>
<keyword evidence="3" id="KW-0175">Coiled coil</keyword>
<feature type="region of interest" description="Disordered" evidence="4">
    <location>
        <begin position="1247"/>
        <end position="1272"/>
    </location>
</feature>
<feature type="compositionally biased region" description="Basic residues" evidence="4">
    <location>
        <begin position="323"/>
        <end position="333"/>
    </location>
</feature>
<feature type="compositionally biased region" description="Basic and acidic residues" evidence="4">
    <location>
        <begin position="1089"/>
        <end position="1099"/>
    </location>
</feature>
<dbReference type="EMBL" id="CAIIXF020000007">
    <property type="protein sequence ID" value="CAH1788732.1"/>
    <property type="molecule type" value="Genomic_DNA"/>
</dbReference>
<sequence>MEDGELFSVEDSPPETSNEREDPFKKARSKLKYVGKGKGKLNVSIGRMKMKTPAKGKRHGKIGSANSSVVKQSLKANNRQLARALECVKQELQIVTKRELALKHAHQEQMVKINSLQHVAGLRNDGVEKEVQVRIKKRMADVQNILSKVTSNLLETVTHLGEALNMCSDPRPHSVGTACDTTIDSTLNTSAFNTSMPKRSIFYTGSDSAKSRNPNTLSSLSSAISKVAMNLETAIGGVHDAPKHVDEMSLIPESSLFMDDVPLPFTDDENSEQLILGKISEGPELSKRSRSKSRNSELLGRIISPDEDKDHKAETVDKEPKRRTLRGRSKNRKSSNIQTKERPKSISPQSDMETDSQSKTTETINNDGKNLQHTRSKSRRGTLKDTDPVKPTAVSAEIEKETTIDRRGTYFVPMNDVETTPPLTSPPKVNPGERRGTYFVPQPMTRDLDVENIFDQDDSILVNSMDGLDKTRSSYEPITSDIGNETIHDDITMDFTAVLPVNNIIMAPPTTSSVTSADSANNIDLSEDPNKQYPSANQIVASFNKKQQQNSEFIGNTGSSLGLKRFTFNKDISDPDDSKSISDASDVDKDVMTEKVKTNVALQLKRPGQMVFKAGRKDIRENSTESRLPQLCRARSKSKNHSRSKSRSKKRLLDLPQNGDPPSLFDFESPSTSDKPPSKNVYDMSLNESNQAPLPTLSQFREKLQSQVEPTENFDIKEDESEAKTTGTKSRSRTKSKKPTTEEAETEPDDDFVSEKPKVKNRTRTRTSRKTLELVDKNKDASAEEDETAKHTDGDVKDEMEKKPRTRTRTLRKTIDIPQPKGDVEDEKSSTELEATVEPIVEKKSRTRTRTLRKTMEIPKDVDTGANKDVEAEKVTSDTELEPPVERKSRSRTKTNRKTIDIQPSGNDNNENNEEKSENPTVECQAEEPLNKRKSRARTRTKTSRKTIEVQQERKNESETNGDVVEKVLETKSKSKEAKEFESNDEELNTVIEPTAKSVSKLRRAKNPKNKETEMEEDSEEVIEKEVIKKSSHKASNKKDDKPEIEANKKTDRSRTKSKRKIMLDSESDTITDETKQSNDIHPNIVEEFLNKEDTKPDDLAGNGGPTPAEDVTVLPEPKAKSVKKIKKKDVDVNEPSQLTEPPVEKTTNNHFVPKERKDSNNVSVLEVFKRRLTLMKMGKKVDDKKKRPISHLFEDSSIELEPKRPRRAAGAAVSYKEPSLNQKMRRGDPIAKTIYKDEPLEIYKHKDLQGKPRKSMPKRDALETLTNTIDT</sequence>
<evidence type="ECO:0000256" key="2">
    <source>
        <dbReference type="ARBA" id="ARBA00022829"/>
    </source>
</evidence>
<feature type="region of interest" description="Disordered" evidence="4">
    <location>
        <begin position="613"/>
        <end position="1159"/>
    </location>
</feature>
<evidence type="ECO:0000256" key="1">
    <source>
        <dbReference type="ARBA" id="ARBA00010845"/>
    </source>
</evidence>
<dbReference type="OrthoDB" id="6119299at2759"/>
<evidence type="ECO:0000259" key="5">
    <source>
        <dbReference type="Pfam" id="PF07557"/>
    </source>
</evidence>
<feature type="compositionally biased region" description="Polar residues" evidence="4">
    <location>
        <begin position="512"/>
        <end position="524"/>
    </location>
</feature>
<gene>
    <name evidence="6" type="ORF">OFUS_LOCUS14209</name>
</gene>
<feature type="region of interest" description="Disordered" evidence="4">
    <location>
        <begin position="512"/>
        <end position="531"/>
    </location>
</feature>
<comment type="similarity">
    <text evidence="1">Belongs to the shugoshin family.</text>
</comment>
<protein>
    <recommendedName>
        <fullName evidence="5">Shugoshin C-terminal domain-containing protein</fullName>
    </recommendedName>
</protein>
<feature type="coiled-coil region" evidence="3">
    <location>
        <begin position="71"/>
        <end position="98"/>
    </location>
</feature>
<feature type="region of interest" description="Disordered" evidence="4">
    <location>
        <begin position="1204"/>
        <end position="1228"/>
    </location>
</feature>
<feature type="compositionally biased region" description="Polar residues" evidence="4">
    <location>
        <begin position="346"/>
        <end position="371"/>
    </location>
</feature>
<evidence type="ECO:0000313" key="6">
    <source>
        <dbReference type="EMBL" id="CAH1788732.1"/>
    </source>
</evidence>
<dbReference type="GO" id="GO:0045132">
    <property type="term" value="P:meiotic chromosome segregation"/>
    <property type="evidence" value="ECO:0007669"/>
    <property type="project" value="InterPro"/>
</dbReference>
<feature type="compositionally biased region" description="Basic and acidic residues" evidence="4">
    <location>
        <begin position="770"/>
        <end position="803"/>
    </location>
</feature>
<accession>A0A8S4P6T0</accession>
<feature type="compositionally biased region" description="Basic and acidic residues" evidence="4">
    <location>
        <begin position="1037"/>
        <end position="1055"/>
    </location>
</feature>
<feature type="compositionally biased region" description="Basic and acidic residues" evidence="4">
    <location>
        <begin position="615"/>
        <end position="624"/>
    </location>
</feature>
<keyword evidence="7" id="KW-1185">Reference proteome</keyword>
<feature type="region of interest" description="Disordered" evidence="4">
    <location>
        <begin position="1"/>
        <end position="28"/>
    </location>
</feature>
<name>A0A8S4P6T0_OWEFU</name>
<dbReference type="InterPro" id="IPR011515">
    <property type="entry name" value="Shugoshin_C"/>
</dbReference>
<evidence type="ECO:0000256" key="4">
    <source>
        <dbReference type="SAM" id="MobiDB-lite"/>
    </source>
</evidence>
<organism evidence="6 7">
    <name type="scientific">Owenia fusiformis</name>
    <name type="common">Polychaete worm</name>
    <dbReference type="NCBI Taxonomy" id="6347"/>
    <lineage>
        <taxon>Eukaryota</taxon>
        <taxon>Metazoa</taxon>
        <taxon>Spiralia</taxon>
        <taxon>Lophotrochozoa</taxon>
        <taxon>Annelida</taxon>
        <taxon>Polychaeta</taxon>
        <taxon>Sedentaria</taxon>
        <taxon>Canalipalpata</taxon>
        <taxon>Sabellida</taxon>
        <taxon>Oweniida</taxon>
        <taxon>Oweniidae</taxon>
        <taxon>Owenia</taxon>
    </lineage>
</organism>
<evidence type="ECO:0000256" key="3">
    <source>
        <dbReference type="SAM" id="Coils"/>
    </source>
</evidence>
<proteinExistence type="inferred from homology"/>
<comment type="caution">
    <text evidence="6">The sequence shown here is derived from an EMBL/GenBank/DDBJ whole genome shotgun (WGS) entry which is preliminary data.</text>
</comment>
<dbReference type="Pfam" id="PF07557">
    <property type="entry name" value="Shugoshin_C"/>
    <property type="match status" value="1"/>
</dbReference>
<feature type="compositionally biased region" description="Basic and acidic residues" evidence="4">
    <location>
        <begin position="946"/>
        <end position="982"/>
    </location>
</feature>
<evidence type="ECO:0000313" key="7">
    <source>
        <dbReference type="Proteomes" id="UP000749559"/>
    </source>
</evidence>
<dbReference type="Proteomes" id="UP000749559">
    <property type="component" value="Unassembled WGS sequence"/>
</dbReference>
<feature type="compositionally biased region" description="Basic residues" evidence="4">
    <location>
        <begin position="372"/>
        <end position="381"/>
    </location>
</feature>
<dbReference type="GO" id="GO:0000775">
    <property type="term" value="C:chromosome, centromeric region"/>
    <property type="evidence" value="ECO:0007669"/>
    <property type="project" value="InterPro"/>
</dbReference>
<dbReference type="AlphaFoldDB" id="A0A8S4P6T0"/>
<feature type="region of interest" description="Disordered" evidence="4">
    <location>
        <begin position="278"/>
        <end position="396"/>
    </location>
</feature>
<reference evidence="6" key="1">
    <citation type="submission" date="2022-03" db="EMBL/GenBank/DDBJ databases">
        <authorList>
            <person name="Martin C."/>
        </authorList>
    </citation>
    <scope>NUCLEOTIDE SEQUENCE</scope>
</reference>
<feature type="domain" description="Shugoshin C-terminal" evidence="5">
    <location>
        <begin position="1205"/>
        <end position="1227"/>
    </location>
</feature>
<dbReference type="GO" id="GO:0005634">
    <property type="term" value="C:nucleus"/>
    <property type="evidence" value="ECO:0007669"/>
    <property type="project" value="InterPro"/>
</dbReference>
<feature type="compositionally biased region" description="Basic residues" evidence="4">
    <location>
        <begin position="932"/>
        <end position="945"/>
    </location>
</feature>
<feature type="compositionally biased region" description="Basic residues" evidence="4">
    <location>
        <begin position="634"/>
        <end position="650"/>
    </location>
</feature>
<feature type="compositionally biased region" description="Polar residues" evidence="4">
    <location>
        <begin position="1135"/>
        <end position="1151"/>
    </location>
</feature>
<keyword evidence="2" id="KW-0159">Chromosome partition</keyword>
<feature type="compositionally biased region" description="Basic and acidic residues" evidence="4">
    <location>
        <begin position="304"/>
        <end position="322"/>
    </location>
</feature>
<feature type="compositionally biased region" description="Basic residues" evidence="4">
    <location>
        <begin position="759"/>
        <end position="769"/>
    </location>
</feature>
<feature type="region of interest" description="Disordered" evidence="4">
    <location>
        <begin position="413"/>
        <end position="434"/>
    </location>
</feature>
<feature type="compositionally biased region" description="Basic and acidic residues" evidence="4">
    <location>
        <begin position="854"/>
        <end position="877"/>
    </location>
</feature>